<accession>A0A369VXC0</accession>
<proteinExistence type="predicted"/>
<keyword evidence="2" id="KW-1185">Reference proteome</keyword>
<gene>
    <name evidence="1" type="ORF">DVW87_05030</name>
</gene>
<dbReference type="RefSeq" id="WP_114686604.1">
    <property type="nucleotide sequence ID" value="NZ_QQNB01000001.1"/>
</dbReference>
<dbReference type="EMBL" id="QQNB01000001">
    <property type="protein sequence ID" value="RDE07024.1"/>
    <property type="molecule type" value="Genomic_DNA"/>
</dbReference>
<sequence length="72" mass="7604">MSALLAVCGGPAFASGLLDIVYPQATLAVNRRVAAVLRLRNPRFSSLRSLRLQGLLSCVSGALIYLSSVLSE</sequence>
<reference evidence="1 2" key="1">
    <citation type="submission" date="2018-07" db="EMBL/GenBank/DDBJ databases">
        <title>a novel species of Sphingomonas isolated from the rhizosphere soil of Araceae plant.</title>
        <authorList>
            <person name="Zhiyong W."/>
            <person name="Qinglan Z."/>
            <person name="Zhiwei F."/>
            <person name="Ding X."/>
            <person name="Gejiao W."/>
            <person name="Shixue Z."/>
        </authorList>
    </citation>
    <scope>NUCLEOTIDE SEQUENCE [LARGE SCALE GENOMIC DNA]</scope>
    <source>
        <strain evidence="1 2">WZY 27</strain>
    </source>
</reference>
<comment type="caution">
    <text evidence="1">The sequence shown here is derived from an EMBL/GenBank/DDBJ whole genome shotgun (WGS) entry which is preliminary data.</text>
</comment>
<dbReference type="AlphaFoldDB" id="A0A369VXC0"/>
<evidence type="ECO:0000313" key="2">
    <source>
        <dbReference type="Proteomes" id="UP000253918"/>
    </source>
</evidence>
<protein>
    <submittedName>
        <fullName evidence="1">Uncharacterized protein</fullName>
    </submittedName>
</protein>
<organism evidence="1 2">
    <name type="scientific">Sphingomonas aracearum</name>
    <dbReference type="NCBI Taxonomy" id="2283317"/>
    <lineage>
        <taxon>Bacteria</taxon>
        <taxon>Pseudomonadati</taxon>
        <taxon>Pseudomonadota</taxon>
        <taxon>Alphaproteobacteria</taxon>
        <taxon>Sphingomonadales</taxon>
        <taxon>Sphingomonadaceae</taxon>
        <taxon>Sphingomonas</taxon>
    </lineage>
</organism>
<name>A0A369VXC0_9SPHN</name>
<evidence type="ECO:0000313" key="1">
    <source>
        <dbReference type="EMBL" id="RDE07024.1"/>
    </source>
</evidence>
<dbReference type="Proteomes" id="UP000253918">
    <property type="component" value="Unassembled WGS sequence"/>
</dbReference>